<keyword evidence="7" id="KW-1185">Reference proteome</keyword>
<evidence type="ECO:0000259" key="5">
    <source>
        <dbReference type="Pfam" id="PF17763"/>
    </source>
</evidence>
<dbReference type="Pfam" id="PF00710">
    <property type="entry name" value="Asparaginase"/>
    <property type="match status" value="1"/>
</dbReference>
<accession>A0ABT3CSW4</accession>
<dbReference type="EC" id="3.5.1.1" evidence="1"/>
<dbReference type="SMART" id="SM00870">
    <property type="entry name" value="Asparaginase"/>
    <property type="match status" value="1"/>
</dbReference>
<dbReference type="EMBL" id="JAOYOD010000001">
    <property type="protein sequence ID" value="MCV9386795.1"/>
    <property type="molecule type" value="Genomic_DNA"/>
</dbReference>
<dbReference type="Proteomes" id="UP001300692">
    <property type="component" value="Unassembled WGS sequence"/>
</dbReference>
<feature type="domain" description="Asparaginase/glutaminase C-terminal" evidence="5">
    <location>
        <begin position="230"/>
        <end position="344"/>
    </location>
</feature>
<dbReference type="PRINTS" id="PR00139">
    <property type="entry name" value="ASNGLNASE"/>
</dbReference>
<feature type="domain" description="L-asparaginase N-terminal" evidence="4">
    <location>
        <begin position="21"/>
        <end position="209"/>
    </location>
</feature>
<dbReference type="PIRSF" id="PIRSF001220">
    <property type="entry name" value="L-ASNase_gatD"/>
    <property type="match status" value="1"/>
</dbReference>
<dbReference type="NCBIfam" id="TIGR00519">
    <property type="entry name" value="asnASE_I"/>
    <property type="match status" value="1"/>
</dbReference>
<evidence type="ECO:0000313" key="7">
    <source>
        <dbReference type="Proteomes" id="UP001300692"/>
    </source>
</evidence>
<sequence>MNKNYKIVNIATTSEAPKSSIMLIYTGGTFGMVYDEDGSLTPFNFSLVLEKIPELQSLDLKLTVISFPEPVDSSNVDIQHWRAMGDIVKEYYKQFDAFVILHGTDTMAYTASALSFMFRGLSKPIILTGAQIPIGATRSDARENLITALEIASRKNNGVPMVNEVALYFNYFLLKGNRSQKIRSSNFAAFESENHPYLAESGVEIVFNESFLREHDSQQRLEYYPKMDPNVVVLKIFPGITQEVVKTILSIKGLRGVVIESYGSGNIMSWDWMIDLLRKAVEKGILLYNVSQCMGGSVVQGRYETSKMLSEIGVISGHDITTEAALAKLMHLLGTEKNMDIIKQKLNIAIRGELTLME</sequence>
<dbReference type="InterPro" id="IPR006033">
    <property type="entry name" value="AsnA_fam"/>
</dbReference>
<dbReference type="PANTHER" id="PTHR11707">
    <property type="entry name" value="L-ASPARAGINASE"/>
    <property type="match status" value="1"/>
</dbReference>
<dbReference type="SFLD" id="SFLDS00057">
    <property type="entry name" value="Glutaminase/Asparaginase"/>
    <property type="match status" value="1"/>
</dbReference>
<dbReference type="InterPro" id="IPR036152">
    <property type="entry name" value="Asp/glu_Ase-like_sf"/>
</dbReference>
<dbReference type="CDD" id="cd08963">
    <property type="entry name" value="L-asparaginase_I"/>
    <property type="match status" value="1"/>
</dbReference>
<evidence type="ECO:0000256" key="3">
    <source>
        <dbReference type="PROSITE-ProRule" id="PRU10100"/>
    </source>
</evidence>
<dbReference type="PROSITE" id="PS51732">
    <property type="entry name" value="ASN_GLN_ASE_3"/>
    <property type="match status" value="1"/>
</dbReference>
<dbReference type="Gene3D" id="3.40.50.1170">
    <property type="entry name" value="L-asparaginase, N-terminal domain"/>
    <property type="match status" value="1"/>
</dbReference>
<dbReference type="Pfam" id="PF17763">
    <property type="entry name" value="Asparaginase_C"/>
    <property type="match status" value="1"/>
</dbReference>
<dbReference type="PIRSF" id="PIRSF500176">
    <property type="entry name" value="L_ASNase"/>
    <property type="match status" value="1"/>
</dbReference>
<dbReference type="InterPro" id="IPR027473">
    <property type="entry name" value="L-asparaginase_C"/>
</dbReference>
<dbReference type="RefSeq" id="WP_264137630.1">
    <property type="nucleotide sequence ID" value="NZ_JAOYOD010000001.1"/>
</dbReference>
<evidence type="ECO:0000313" key="6">
    <source>
        <dbReference type="EMBL" id="MCV9386795.1"/>
    </source>
</evidence>
<dbReference type="InterPro" id="IPR027474">
    <property type="entry name" value="L-asparaginase_N"/>
</dbReference>
<evidence type="ECO:0000259" key="4">
    <source>
        <dbReference type="Pfam" id="PF00710"/>
    </source>
</evidence>
<reference evidence="6 7" key="1">
    <citation type="submission" date="2022-10" db="EMBL/GenBank/DDBJ databases">
        <title>Comparative genomics and taxonomic characterization of three novel marine species of genus Reichenbachiella exhibiting antioxidant and polysaccharide degradation activities.</title>
        <authorList>
            <person name="Muhammad N."/>
            <person name="Lee Y.-J."/>
            <person name="Ko J."/>
            <person name="Kim S.-G."/>
        </authorList>
    </citation>
    <scope>NUCLEOTIDE SEQUENCE [LARGE SCALE GENOMIC DNA]</scope>
    <source>
        <strain evidence="6 7">ABR2-5</strain>
    </source>
</reference>
<protein>
    <recommendedName>
        <fullName evidence="1">asparaginase</fullName>
        <ecNumber evidence="1">3.5.1.1</ecNumber>
    </recommendedName>
</protein>
<dbReference type="SUPFAM" id="SSF53774">
    <property type="entry name" value="Glutaminase/Asparaginase"/>
    <property type="match status" value="1"/>
</dbReference>
<dbReference type="InterPro" id="IPR040919">
    <property type="entry name" value="Asparaginase_C"/>
</dbReference>
<gene>
    <name evidence="6" type="ORF">N7U62_08990</name>
</gene>
<dbReference type="InterPro" id="IPR027475">
    <property type="entry name" value="Asparaginase/glutaminase_AS2"/>
</dbReference>
<organism evidence="6 7">
    <name type="scientific">Reichenbachiella ulvae</name>
    <dbReference type="NCBI Taxonomy" id="2980104"/>
    <lineage>
        <taxon>Bacteria</taxon>
        <taxon>Pseudomonadati</taxon>
        <taxon>Bacteroidota</taxon>
        <taxon>Cytophagia</taxon>
        <taxon>Cytophagales</taxon>
        <taxon>Reichenbachiellaceae</taxon>
        <taxon>Reichenbachiella</taxon>
    </lineage>
</organism>
<evidence type="ECO:0000256" key="1">
    <source>
        <dbReference type="ARBA" id="ARBA00012920"/>
    </source>
</evidence>
<dbReference type="InterPro" id="IPR037152">
    <property type="entry name" value="L-asparaginase_N_sf"/>
</dbReference>
<dbReference type="InterPro" id="IPR041725">
    <property type="entry name" value="L-asparaginase_I"/>
</dbReference>
<keyword evidence="2" id="KW-0378">Hydrolase</keyword>
<dbReference type="Gene3D" id="3.40.50.40">
    <property type="match status" value="1"/>
</dbReference>
<feature type="active site" evidence="3">
    <location>
        <position position="104"/>
    </location>
</feature>
<comment type="caution">
    <text evidence="6">The sequence shown here is derived from an EMBL/GenBank/DDBJ whole genome shotgun (WGS) entry which is preliminary data.</text>
</comment>
<name>A0ABT3CSW4_9BACT</name>
<dbReference type="InterPro" id="IPR006034">
    <property type="entry name" value="Asparaginase/glutaminase-like"/>
</dbReference>
<dbReference type="PANTHER" id="PTHR11707:SF28">
    <property type="entry name" value="60 KDA LYSOPHOSPHOLIPASE"/>
    <property type="match status" value="1"/>
</dbReference>
<evidence type="ECO:0000256" key="2">
    <source>
        <dbReference type="ARBA" id="ARBA00022801"/>
    </source>
</evidence>
<dbReference type="PROSITE" id="PS00917">
    <property type="entry name" value="ASN_GLN_ASE_2"/>
    <property type="match status" value="1"/>
</dbReference>
<proteinExistence type="predicted"/>